<protein>
    <recommendedName>
        <fullName evidence="4">Lipoprotein</fullName>
    </recommendedName>
</protein>
<reference evidence="2 3" key="2">
    <citation type="submission" date="2021-08" db="EMBL/GenBank/DDBJ databases">
        <title>Massilia sp. R798.</title>
        <authorList>
            <person name="Baek J.H."/>
            <person name="Jung H.S."/>
            <person name="Kim K.R."/>
            <person name="Jeon C.O."/>
        </authorList>
    </citation>
    <scope>NUCLEOTIDE SEQUENCE [LARGE SCALE GENOMIC DNA]</scope>
    <source>
        <strain evidence="2 3">R798</strain>
    </source>
</reference>
<organism evidence="2 3">
    <name type="scientific">Massilia soli</name>
    <dbReference type="NCBI Taxonomy" id="2792854"/>
    <lineage>
        <taxon>Bacteria</taxon>
        <taxon>Pseudomonadati</taxon>
        <taxon>Pseudomonadota</taxon>
        <taxon>Betaproteobacteria</taxon>
        <taxon>Burkholderiales</taxon>
        <taxon>Oxalobacteraceae</taxon>
        <taxon>Telluria group</taxon>
        <taxon>Massilia</taxon>
    </lineage>
</organism>
<evidence type="ECO:0000313" key="3">
    <source>
        <dbReference type="Proteomes" id="UP000809349"/>
    </source>
</evidence>
<reference evidence="2 3" key="1">
    <citation type="submission" date="2021-01" db="EMBL/GenBank/DDBJ databases">
        <authorList>
            <person name="Ruan W."/>
            <person name="Khan S.A."/>
            <person name="Jeon C.O."/>
        </authorList>
    </citation>
    <scope>NUCLEOTIDE SEQUENCE [LARGE SCALE GENOMIC DNA]</scope>
    <source>
        <strain evidence="2 3">R798</strain>
    </source>
</reference>
<evidence type="ECO:0008006" key="4">
    <source>
        <dbReference type="Google" id="ProtNLM"/>
    </source>
</evidence>
<keyword evidence="1" id="KW-0732">Signal</keyword>
<feature type="chain" id="PRO_5045954737" description="Lipoprotein" evidence="1">
    <location>
        <begin position="21"/>
        <end position="189"/>
    </location>
</feature>
<keyword evidence="3" id="KW-1185">Reference proteome</keyword>
<proteinExistence type="predicted"/>
<dbReference type="RefSeq" id="WP_223469084.1">
    <property type="nucleotide sequence ID" value="NZ_JAFBIL020000006.1"/>
</dbReference>
<evidence type="ECO:0000313" key="2">
    <source>
        <dbReference type="EMBL" id="MBZ2208598.1"/>
    </source>
</evidence>
<sequence>MMRPLNSIVVAVLLALAGCAAVPGLHDPARTNQAVSLVNMLSWTNAVSDKPDALRTAWPLAALTQHTEQFPLTQVKQCDAAGVCKWGVLKAQRMLSAPRYVAGGVAVDLALSIDVGRAGDALQGGETVALAIPADVQALEGKRTVRKPLVLPYGKVERIDLGFGIAYDLCAQRLNAAGQPVDSCDIPYL</sequence>
<dbReference type="EMBL" id="JAFBIL020000006">
    <property type="protein sequence ID" value="MBZ2208598.1"/>
    <property type="molecule type" value="Genomic_DNA"/>
</dbReference>
<feature type="signal peptide" evidence="1">
    <location>
        <begin position="1"/>
        <end position="20"/>
    </location>
</feature>
<gene>
    <name evidence="2" type="ORF">I4X03_015135</name>
</gene>
<name>A0ABS7SRL0_9BURK</name>
<dbReference type="Proteomes" id="UP000809349">
    <property type="component" value="Unassembled WGS sequence"/>
</dbReference>
<evidence type="ECO:0000256" key="1">
    <source>
        <dbReference type="SAM" id="SignalP"/>
    </source>
</evidence>
<comment type="caution">
    <text evidence="2">The sequence shown here is derived from an EMBL/GenBank/DDBJ whole genome shotgun (WGS) entry which is preliminary data.</text>
</comment>
<dbReference type="PROSITE" id="PS51257">
    <property type="entry name" value="PROKAR_LIPOPROTEIN"/>
    <property type="match status" value="1"/>
</dbReference>
<accession>A0ABS7SRL0</accession>